<dbReference type="PROSITE" id="PS51063">
    <property type="entry name" value="HTH_CRP_2"/>
    <property type="match status" value="1"/>
</dbReference>
<dbReference type="Pfam" id="PF13545">
    <property type="entry name" value="HTH_Crp_2"/>
    <property type="match status" value="1"/>
</dbReference>
<keyword evidence="3" id="KW-0804">Transcription</keyword>
<dbReference type="EMBL" id="JBHLZN010000001">
    <property type="protein sequence ID" value="MFB9885087.1"/>
    <property type="molecule type" value="Genomic_DNA"/>
</dbReference>
<dbReference type="Gene3D" id="2.60.120.10">
    <property type="entry name" value="Jelly Rolls"/>
    <property type="match status" value="1"/>
</dbReference>
<dbReference type="Gene3D" id="1.10.10.10">
    <property type="entry name" value="Winged helix-like DNA-binding domain superfamily/Winged helix DNA-binding domain"/>
    <property type="match status" value="1"/>
</dbReference>
<dbReference type="InterPro" id="IPR036388">
    <property type="entry name" value="WH-like_DNA-bd_sf"/>
</dbReference>
<dbReference type="PANTHER" id="PTHR24567:SF26">
    <property type="entry name" value="REGULATORY PROTEIN YEIL"/>
    <property type="match status" value="1"/>
</dbReference>
<organism evidence="6 7">
    <name type="scientific">Balneatrix alpica</name>
    <dbReference type="NCBI Taxonomy" id="75684"/>
    <lineage>
        <taxon>Bacteria</taxon>
        <taxon>Pseudomonadati</taxon>
        <taxon>Pseudomonadota</taxon>
        <taxon>Gammaproteobacteria</taxon>
        <taxon>Oceanospirillales</taxon>
        <taxon>Balneatrichaceae</taxon>
        <taxon>Balneatrix</taxon>
    </lineage>
</organism>
<reference evidence="6 7" key="1">
    <citation type="submission" date="2024-09" db="EMBL/GenBank/DDBJ databases">
        <authorList>
            <person name="Sun Q."/>
            <person name="Mori K."/>
        </authorList>
    </citation>
    <scope>NUCLEOTIDE SEQUENCE [LARGE SCALE GENOMIC DNA]</scope>
    <source>
        <strain evidence="6 7">ATCC 51285</strain>
    </source>
</reference>
<feature type="domain" description="HTH crp-type" evidence="5">
    <location>
        <begin position="148"/>
        <end position="211"/>
    </location>
</feature>
<evidence type="ECO:0000259" key="4">
    <source>
        <dbReference type="PROSITE" id="PS50042"/>
    </source>
</evidence>
<evidence type="ECO:0000256" key="1">
    <source>
        <dbReference type="ARBA" id="ARBA00023015"/>
    </source>
</evidence>
<evidence type="ECO:0000256" key="3">
    <source>
        <dbReference type="ARBA" id="ARBA00023163"/>
    </source>
</evidence>
<dbReference type="CDD" id="cd00038">
    <property type="entry name" value="CAP_ED"/>
    <property type="match status" value="1"/>
</dbReference>
<evidence type="ECO:0000256" key="2">
    <source>
        <dbReference type="ARBA" id="ARBA00023125"/>
    </source>
</evidence>
<dbReference type="SUPFAM" id="SSF46785">
    <property type="entry name" value="Winged helix' DNA-binding domain"/>
    <property type="match status" value="1"/>
</dbReference>
<name>A0ABV5Z736_9GAMM</name>
<evidence type="ECO:0000259" key="5">
    <source>
        <dbReference type="PROSITE" id="PS51063"/>
    </source>
</evidence>
<comment type="caution">
    <text evidence="6">The sequence shown here is derived from an EMBL/GenBank/DDBJ whole genome shotgun (WGS) entry which is preliminary data.</text>
</comment>
<proteinExistence type="predicted"/>
<dbReference type="Pfam" id="PF00027">
    <property type="entry name" value="cNMP_binding"/>
    <property type="match status" value="1"/>
</dbReference>
<dbReference type="InterPro" id="IPR000595">
    <property type="entry name" value="cNMP-bd_dom"/>
</dbReference>
<dbReference type="InterPro" id="IPR012318">
    <property type="entry name" value="HTH_CRP"/>
</dbReference>
<dbReference type="PANTHER" id="PTHR24567">
    <property type="entry name" value="CRP FAMILY TRANSCRIPTIONAL REGULATORY PROTEIN"/>
    <property type="match status" value="1"/>
</dbReference>
<feature type="domain" description="Cyclic nucleotide-binding" evidence="4">
    <location>
        <begin position="12"/>
        <end position="134"/>
    </location>
</feature>
<keyword evidence="1" id="KW-0805">Transcription regulation</keyword>
<keyword evidence="2" id="KW-0238">DNA-binding</keyword>
<dbReference type="SMART" id="SM00100">
    <property type="entry name" value="cNMP"/>
    <property type="match status" value="1"/>
</dbReference>
<dbReference type="SUPFAM" id="SSF51206">
    <property type="entry name" value="cAMP-binding domain-like"/>
    <property type="match status" value="1"/>
</dbReference>
<gene>
    <name evidence="6" type="ORF">ACFFLH_01500</name>
</gene>
<dbReference type="RefSeq" id="WP_027313301.1">
    <property type="nucleotide sequence ID" value="NZ_JBHLZN010000001.1"/>
</dbReference>
<accession>A0ABV5Z736</accession>
<evidence type="ECO:0000313" key="7">
    <source>
        <dbReference type="Proteomes" id="UP001589628"/>
    </source>
</evidence>
<dbReference type="InterPro" id="IPR014710">
    <property type="entry name" value="RmlC-like_jellyroll"/>
</dbReference>
<protein>
    <submittedName>
        <fullName evidence="6">Crp/Fnr family transcriptional regulator</fullName>
    </submittedName>
</protein>
<evidence type="ECO:0000313" key="6">
    <source>
        <dbReference type="EMBL" id="MFB9885087.1"/>
    </source>
</evidence>
<dbReference type="Proteomes" id="UP001589628">
    <property type="component" value="Unassembled WGS sequence"/>
</dbReference>
<keyword evidence="7" id="KW-1185">Reference proteome</keyword>
<sequence length="222" mass="24419">MRASAWLASFPALSSLQGPAWQQLLAAARVQQLPAGTALFHVGQTCQQFMLVLSGSVRVEKNAVNGRELVLYRVEAGQSCILTSACLLGGSPYQADGVTETAVEAVVIPAAIFRQALDSCAGLRAFVFEQYSQRITELLMLVEAVTFSRLDERLAAYLLRHAEQGQLQQTHQQLAAELGSAREVVSRLLKEFERNGWLRLQRGRIQLENQQALAQLGSPELR</sequence>
<dbReference type="PROSITE" id="PS50042">
    <property type="entry name" value="CNMP_BINDING_3"/>
    <property type="match status" value="1"/>
</dbReference>
<dbReference type="SMART" id="SM00419">
    <property type="entry name" value="HTH_CRP"/>
    <property type="match status" value="1"/>
</dbReference>
<dbReference type="InterPro" id="IPR036390">
    <property type="entry name" value="WH_DNA-bd_sf"/>
</dbReference>
<dbReference type="InterPro" id="IPR018490">
    <property type="entry name" value="cNMP-bd_dom_sf"/>
</dbReference>
<dbReference type="InterPro" id="IPR050397">
    <property type="entry name" value="Env_Response_Regulators"/>
</dbReference>